<evidence type="ECO:0000313" key="2">
    <source>
        <dbReference type="EMBL" id="SVA93653.1"/>
    </source>
</evidence>
<sequence>RSGWPAWSGLASRGVRSWALAFKKVAGFSVSLSSFLMYFAAVIRAPCS</sequence>
<dbReference type="AlphaFoldDB" id="A0A381ZY62"/>
<keyword evidence="1" id="KW-0812">Transmembrane</keyword>
<reference evidence="2" key="1">
    <citation type="submission" date="2018-05" db="EMBL/GenBank/DDBJ databases">
        <authorList>
            <person name="Lanie J.A."/>
            <person name="Ng W.-L."/>
            <person name="Kazmierczak K.M."/>
            <person name="Andrzejewski T.M."/>
            <person name="Davidsen T.M."/>
            <person name="Wayne K.J."/>
            <person name="Tettelin H."/>
            <person name="Glass J.I."/>
            <person name="Rusch D."/>
            <person name="Podicherti R."/>
            <person name="Tsui H.-C.T."/>
            <person name="Winkler M.E."/>
        </authorList>
    </citation>
    <scope>NUCLEOTIDE SEQUENCE</scope>
</reference>
<name>A0A381ZY62_9ZZZZ</name>
<dbReference type="EMBL" id="UINC01022955">
    <property type="protein sequence ID" value="SVA93653.1"/>
    <property type="molecule type" value="Genomic_DNA"/>
</dbReference>
<accession>A0A381ZY62</accession>
<organism evidence="2">
    <name type="scientific">marine metagenome</name>
    <dbReference type="NCBI Taxonomy" id="408172"/>
    <lineage>
        <taxon>unclassified sequences</taxon>
        <taxon>metagenomes</taxon>
        <taxon>ecological metagenomes</taxon>
    </lineage>
</organism>
<keyword evidence="1" id="KW-1133">Transmembrane helix</keyword>
<evidence type="ECO:0000256" key="1">
    <source>
        <dbReference type="SAM" id="Phobius"/>
    </source>
</evidence>
<protein>
    <submittedName>
        <fullName evidence="2">Uncharacterized protein</fullName>
    </submittedName>
</protein>
<feature type="non-terminal residue" evidence="2">
    <location>
        <position position="1"/>
    </location>
</feature>
<proteinExistence type="predicted"/>
<keyword evidence="1" id="KW-0472">Membrane</keyword>
<gene>
    <name evidence="2" type="ORF">METZ01_LOCUS146507</name>
</gene>
<feature type="transmembrane region" description="Helical" evidence="1">
    <location>
        <begin position="25"/>
        <end position="43"/>
    </location>
</feature>
<feature type="non-terminal residue" evidence="2">
    <location>
        <position position="48"/>
    </location>
</feature>